<dbReference type="EMBL" id="JAFBED010000002">
    <property type="protein sequence ID" value="MBM7618989.1"/>
    <property type="molecule type" value="Genomic_DNA"/>
</dbReference>
<dbReference type="InterPro" id="IPR053716">
    <property type="entry name" value="Flag_assembly_chemotaxis_eff"/>
</dbReference>
<keyword evidence="12" id="KW-1185">Reference proteome</keyword>
<keyword evidence="5" id="KW-1003">Cell membrane</keyword>
<reference evidence="11 12" key="1">
    <citation type="submission" date="2021-01" db="EMBL/GenBank/DDBJ databases">
        <title>Genomic Encyclopedia of Type Strains, Phase IV (KMG-IV): sequencing the most valuable type-strain genomes for metagenomic binning, comparative biology and taxonomic classification.</title>
        <authorList>
            <person name="Goeker M."/>
        </authorList>
    </citation>
    <scope>NUCLEOTIDE SEQUENCE [LARGE SCALE GENOMIC DNA]</scope>
    <source>
        <strain evidence="11 12">DSM 25879</strain>
    </source>
</reference>
<keyword evidence="10" id="KW-1006">Bacterial flagellum protein export</keyword>
<sequence length="149" mass="17929">MEVRKGRLEKILFVKKAEKELASTEYQEAISQFEDEGHKLYDLLKRKEQLEGTLQDRLQHGIPIENLKQQQFFIGNLEKNVLNQQRKVSHARAFMNLKEERLKEQSIECRKYEVLDDKQKLFIKQNENRIETSFIDEMSILHYTHHTNR</sequence>
<evidence type="ECO:0000256" key="1">
    <source>
        <dbReference type="ARBA" id="ARBA00004413"/>
    </source>
</evidence>
<dbReference type="Gene3D" id="1.10.287.1700">
    <property type="match status" value="1"/>
</dbReference>
<evidence type="ECO:0000313" key="12">
    <source>
        <dbReference type="Proteomes" id="UP000737402"/>
    </source>
</evidence>
<keyword evidence="6" id="KW-0145">Chemotaxis</keyword>
<evidence type="ECO:0000256" key="5">
    <source>
        <dbReference type="ARBA" id="ARBA00022475"/>
    </source>
</evidence>
<keyword evidence="8" id="KW-0653">Protein transport</keyword>
<dbReference type="Pfam" id="PF02050">
    <property type="entry name" value="FliJ"/>
    <property type="match status" value="1"/>
</dbReference>
<dbReference type="NCBIfam" id="TIGR02473">
    <property type="entry name" value="flagell_FliJ"/>
    <property type="match status" value="1"/>
</dbReference>
<dbReference type="InterPro" id="IPR012823">
    <property type="entry name" value="Flagell_FliJ"/>
</dbReference>
<keyword evidence="7" id="KW-1005">Bacterial flagellum biogenesis</keyword>
<gene>
    <name evidence="11" type="ORF">JOC95_000838</name>
</gene>
<keyword evidence="11" id="KW-0969">Cilium</keyword>
<keyword evidence="4" id="KW-0813">Transport</keyword>
<keyword evidence="11" id="KW-0282">Flagellum</keyword>
<dbReference type="RefSeq" id="WP_204413685.1">
    <property type="nucleotide sequence ID" value="NZ_JAFBED010000002.1"/>
</dbReference>
<evidence type="ECO:0000313" key="11">
    <source>
        <dbReference type="EMBL" id="MBM7618989.1"/>
    </source>
</evidence>
<evidence type="ECO:0000256" key="6">
    <source>
        <dbReference type="ARBA" id="ARBA00022500"/>
    </source>
</evidence>
<evidence type="ECO:0000256" key="9">
    <source>
        <dbReference type="ARBA" id="ARBA00023136"/>
    </source>
</evidence>
<proteinExistence type="inferred from homology"/>
<keyword evidence="11" id="KW-0966">Cell projection</keyword>
<evidence type="ECO:0000256" key="2">
    <source>
        <dbReference type="ARBA" id="ARBA00010004"/>
    </source>
</evidence>
<comment type="caution">
    <text evidence="11">The sequence shown here is derived from an EMBL/GenBank/DDBJ whole genome shotgun (WGS) entry which is preliminary data.</text>
</comment>
<organism evidence="11 12">
    <name type="scientific">Sutcliffiella tianshenii</name>
    <dbReference type="NCBI Taxonomy" id="1463404"/>
    <lineage>
        <taxon>Bacteria</taxon>
        <taxon>Bacillati</taxon>
        <taxon>Bacillota</taxon>
        <taxon>Bacilli</taxon>
        <taxon>Bacillales</taxon>
        <taxon>Bacillaceae</taxon>
        <taxon>Sutcliffiella</taxon>
    </lineage>
</organism>
<evidence type="ECO:0000256" key="3">
    <source>
        <dbReference type="ARBA" id="ARBA00020392"/>
    </source>
</evidence>
<comment type="similarity">
    <text evidence="2">Belongs to the FliJ family.</text>
</comment>
<accession>A0ABS2NWE6</accession>
<evidence type="ECO:0000256" key="4">
    <source>
        <dbReference type="ARBA" id="ARBA00022448"/>
    </source>
</evidence>
<evidence type="ECO:0000256" key="10">
    <source>
        <dbReference type="ARBA" id="ARBA00023225"/>
    </source>
</evidence>
<name>A0ABS2NWE6_9BACI</name>
<evidence type="ECO:0000256" key="7">
    <source>
        <dbReference type="ARBA" id="ARBA00022795"/>
    </source>
</evidence>
<protein>
    <recommendedName>
        <fullName evidence="3">Flagellar FliJ protein</fullName>
    </recommendedName>
</protein>
<evidence type="ECO:0000256" key="8">
    <source>
        <dbReference type="ARBA" id="ARBA00022927"/>
    </source>
</evidence>
<comment type="subcellular location">
    <subcellularLocation>
        <location evidence="1">Cell membrane</location>
        <topology evidence="1">Peripheral membrane protein</topology>
        <orientation evidence="1">Cytoplasmic side</orientation>
    </subcellularLocation>
</comment>
<dbReference type="Proteomes" id="UP000737402">
    <property type="component" value="Unassembled WGS sequence"/>
</dbReference>
<keyword evidence="9" id="KW-0472">Membrane</keyword>